<protein>
    <submittedName>
        <fullName evidence="1">Uncharacterized protein</fullName>
    </submittedName>
</protein>
<proteinExistence type="predicted"/>
<name>A0ABM8G7G0_9MICO</name>
<dbReference type="Proteomes" id="UP001321498">
    <property type="component" value="Chromosome"/>
</dbReference>
<evidence type="ECO:0000313" key="2">
    <source>
        <dbReference type="EMBL" id="BDZ47712.1"/>
    </source>
</evidence>
<reference evidence="3" key="2">
    <citation type="journal article" date="2019" name="Int. J. Syst. Evol. Microbiol.">
        <title>The Global Catalogue of Microorganisms (GCM) 10K type strain sequencing project: providing services to taxonomists for standard genome sequencing and annotation.</title>
        <authorList>
            <consortium name="The Broad Institute Genomics Platform"/>
            <consortium name="The Broad Institute Genome Sequencing Center for Infectious Disease"/>
            <person name="Wu L."/>
            <person name="Ma J."/>
        </authorList>
    </citation>
    <scope>NUCLEOTIDE SEQUENCE [LARGE SCALE GENOMIC DNA]</scope>
    <source>
        <strain evidence="3">NBRC 108725</strain>
    </source>
</reference>
<dbReference type="RefSeq" id="WP_286279487.1">
    <property type="nucleotide sequence ID" value="NZ_AP027731.1"/>
</dbReference>
<organism evidence="1 3">
    <name type="scientific">Naasia aerilata</name>
    <dbReference type="NCBI Taxonomy" id="1162966"/>
    <lineage>
        <taxon>Bacteria</taxon>
        <taxon>Bacillati</taxon>
        <taxon>Actinomycetota</taxon>
        <taxon>Actinomycetes</taxon>
        <taxon>Micrococcales</taxon>
        <taxon>Microbacteriaceae</taxon>
        <taxon>Naasia</taxon>
    </lineage>
</organism>
<gene>
    <name evidence="1" type="ORF">GCM10025866_00100</name>
    <name evidence="2" type="ORF">GCM10025866_36210</name>
</gene>
<dbReference type="EMBL" id="AP027731">
    <property type="protein sequence ID" value="BDZ44101.1"/>
    <property type="molecule type" value="Genomic_DNA"/>
</dbReference>
<dbReference type="EMBL" id="AP027731">
    <property type="protein sequence ID" value="BDZ47712.1"/>
    <property type="molecule type" value="Genomic_DNA"/>
</dbReference>
<sequence length="78" mass="8378">MIGEVRACAEHGRAIDRRRKGSPPVDRRLGTAGGESCLDLVHELSVHQHISDPDRPAEQLGDVVVATVPFDDDPLAVA</sequence>
<reference evidence="1" key="3">
    <citation type="submission" date="2023-02" db="EMBL/GenBank/DDBJ databases">
        <authorList>
            <person name="Sun Q."/>
            <person name="Mori K."/>
        </authorList>
    </citation>
    <scope>NUCLEOTIDE SEQUENCE</scope>
    <source>
        <strain evidence="1">NBRC 108725</strain>
    </source>
</reference>
<keyword evidence="3" id="KW-1185">Reference proteome</keyword>
<accession>A0ABM8G7G0</accession>
<reference evidence="1" key="1">
    <citation type="journal article" date="2014" name="Int. J. Syst. Evol. Microbiol.">
        <title>Complete genome of a new Firmicutes species belonging to the dominant human colonic microbiota ('Ruminococcus bicirculans') reveals two chromosomes and a selective capacity to utilize plant glucans.</title>
        <authorList>
            <consortium name="NISC Comparative Sequencing Program"/>
            <person name="Wegmann U."/>
            <person name="Louis P."/>
            <person name="Goesmann A."/>
            <person name="Henrissat B."/>
            <person name="Duncan S.H."/>
            <person name="Flint H.J."/>
        </authorList>
    </citation>
    <scope>NUCLEOTIDE SEQUENCE</scope>
    <source>
        <strain evidence="1">NBRC 108725</strain>
    </source>
</reference>
<evidence type="ECO:0000313" key="1">
    <source>
        <dbReference type="EMBL" id="BDZ44101.1"/>
    </source>
</evidence>
<evidence type="ECO:0000313" key="3">
    <source>
        <dbReference type="Proteomes" id="UP001321498"/>
    </source>
</evidence>